<reference evidence="3" key="1">
    <citation type="submission" date="2015-10" db="EMBL/GenBank/DDBJ databases">
        <title>Draft Genome Sequences of 11 Lactococcus lactis subspecies cremoris strains.</title>
        <authorList>
            <person name="Wels M."/>
            <person name="Backus L."/>
            <person name="Boekhorst J."/>
            <person name="Dijkstra A."/>
            <person name="Beerthuizen M."/>
            <person name="Kelly W."/>
            <person name="Siezen R."/>
            <person name="Bachmann H."/>
            <person name="Van Hijum S."/>
        </authorList>
    </citation>
    <scope>NUCLEOTIDE SEQUENCE [LARGE SCALE GENOMIC DNA]</scope>
    <source>
        <strain evidence="3">M20</strain>
    </source>
</reference>
<proteinExistence type="predicted"/>
<dbReference type="PATRIC" id="fig|1360.114.peg.2073"/>
<keyword evidence="1" id="KW-0812">Transmembrane</keyword>
<gene>
    <name evidence="2" type="ORF">M20_2091</name>
</gene>
<name>A0A0V8E0A3_LACLL</name>
<dbReference type="EMBL" id="LKLU01000113">
    <property type="protein sequence ID" value="KSU19287.1"/>
    <property type="molecule type" value="Genomic_DNA"/>
</dbReference>
<dbReference type="Proteomes" id="UP000053719">
    <property type="component" value="Unassembled WGS sequence"/>
</dbReference>
<keyword evidence="1" id="KW-1133">Transmembrane helix</keyword>
<evidence type="ECO:0000256" key="1">
    <source>
        <dbReference type="SAM" id="Phobius"/>
    </source>
</evidence>
<evidence type="ECO:0000313" key="3">
    <source>
        <dbReference type="Proteomes" id="UP000053719"/>
    </source>
</evidence>
<accession>A0A0V8E0A3</accession>
<comment type="caution">
    <text evidence="2">The sequence shown here is derived from an EMBL/GenBank/DDBJ whole genome shotgun (WGS) entry which is preliminary data.</text>
</comment>
<keyword evidence="1" id="KW-0472">Membrane</keyword>
<evidence type="ECO:0000313" key="2">
    <source>
        <dbReference type="EMBL" id="KSU19287.1"/>
    </source>
</evidence>
<feature type="transmembrane region" description="Helical" evidence="1">
    <location>
        <begin position="31"/>
        <end position="53"/>
    </location>
</feature>
<organism evidence="2 3">
    <name type="scientific">Lactococcus lactis subsp. lactis</name>
    <name type="common">Streptococcus lactis</name>
    <dbReference type="NCBI Taxonomy" id="1360"/>
    <lineage>
        <taxon>Bacteria</taxon>
        <taxon>Bacillati</taxon>
        <taxon>Bacillota</taxon>
        <taxon>Bacilli</taxon>
        <taxon>Lactobacillales</taxon>
        <taxon>Streptococcaceae</taxon>
        <taxon>Lactococcus</taxon>
    </lineage>
</organism>
<protein>
    <submittedName>
        <fullName evidence="2">Uncharacterized protein</fullName>
    </submittedName>
</protein>
<dbReference type="AlphaFoldDB" id="A0A0V8E0A3"/>
<sequence>MSFGGQAFAWFISIKLSDLVLKKIEPIGAPFLNLILEFMLSVLFLTLGMLLLVESEKNR</sequence>